<evidence type="ECO:0000256" key="7">
    <source>
        <dbReference type="ARBA" id="ARBA00023170"/>
    </source>
</evidence>
<keyword evidence="7" id="KW-0675">Receptor</keyword>
<dbReference type="InterPro" id="IPR017452">
    <property type="entry name" value="GPCR_Rhodpsn_7TM"/>
</dbReference>
<organism evidence="11 12">
    <name type="scientific">Pogona vitticeps</name>
    <name type="common">central bearded dragon</name>
    <dbReference type="NCBI Taxonomy" id="103695"/>
    <lineage>
        <taxon>Eukaryota</taxon>
        <taxon>Metazoa</taxon>
        <taxon>Chordata</taxon>
        <taxon>Craniata</taxon>
        <taxon>Vertebrata</taxon>
        <taxon>Euteleostomi</taxon>
        <taxon>Lepidosauria</taxon>
        <taxon>Squamata</taxon>
        <taxon>Bifurcata</taxon>
        <taxon>Unidentata</taxon>
        <taxon>Episquamata</taxon>
        <taxon>Toxicofera</taxon>
        <taxon>Iguania</taxon>
        <taxon>Acrodonta</taxon>
        <taxon>Agamidae</taxon>
        <taxon>Amphibolurinae</taxon>
        <taxon>Pogona</taxon>
    </lineage>
</organism>
<evidence type="ECO:0000259" key="10">
    <source>
        <dbReference type="PROSITE" id="PS50262"/>
    </source>
</evidence>
<comment type="subcellular location">
    <subcellularLocation>
        <location evidence="1">Cell membrane</location>
        <topology evidence="1">Multi-pass membrane protein</topology>
    </subcellularLocation>
</comment>
<keyword evidence="6 9" id="KW-0472">Membrane</keyword>
<keyword evidence="2" id="KW-1003">Cell membrane</keyword>
<evidence type="ECO:0000256" key="4">
    <source>
        <dbReference type="ARBA" id="ARBA00022989"/>
    </source>
</evidence>
<feature type="domain" description="G-protein coupled receptors family 1 profile" evidence="10">
    <location>
        <begin position="34"/>
        <end position="265"/>
    </location>
</feature>
<dbReference type="PRINTS" id="PR00237">
    <property type="entry name" value="GPCRRHODOPSN"/>
</dbReference>
<evidence type="ECO:0000256" key="5">
    <source>
        <dbReference type="ARBA" id="ARBA00023040"/>
    </source>
</evidence>
<sequence length="305" mass="34974">MIKEGIELEHDKPHILEGRMLATTLPISVLGTIGNLILLWLFCCRIQKTRLTLYFLNLTIANLIIIFCNVVVVITYFTRLYPSLIFQRVMQILHICGFDTNFYFITVIAVERYLTATSPAWYQHHRPKNLSVAMCIFLWGLSCVVSLVNYYGCNPRFDINLNTLLVNCKAANIIEIIIELIFFLPIMVCFTLAIWIRMHTRNQQTPLARIDVTIVALVLLFLIVNAPVRIANIIAAWVFKVDLFLLGKISLLMDSFHSASNPFVFIIVGFWKMPKSIKLTFMFLETALKDEGCMAEKTKADQEQA</sequence>
<feature type="transmembrane region" description="Helical" evidence="9">
    <location>
        <begin position="130"/>
        <end position="151"/>
    </location>
</feature>
<keyword evidence="4 9" id="KW-1133">Transmembrane helix</keyword>
<dbReference type="Pfam" id="PF00001">
    <property type="entry name" value="7tm_1"/>
    <property type="match status" value="1"/>
</dbReference>
<dbReference type="SUPFAM" id="SSF81321">
    <property type="entry name" value="Family A G protein-coupled receptor-like"/>
    <property type="match status" value="1"/>
</dbReference>
<keyword evidence="5" id="KW-0297">G-protein coupled receptor</keyword>
<evidence type="ECO:0000256" key="8">
    <source>
        <dbReference type="ARBA" id="ARBA00023224"/>
    </source>
</evidence>
<dbReference type="PANTHER" id="PTHR11334">
    <property type="entry name" value="MAS-RELATED G-PROTEIN COUPLED RECEPTOR"/>
    <property type="match status" value="1"/>
</dbReference>
<feature type="transmembrane region" description="Helical" evidence="9">
    <location>
        <begin position="217"/>
        <end position="239"/>
    </location>
</feature>
<dbReference type="RefSeq" id="XP_072857939.1">
    <property type="nucleotide sequence ID" value="XM_073001838.1"/>
</dbReference>
<evidence type="ECO:0000313" key="12">
    <source>
        <dbReference type="RefSeq" id="XP_072857939.1"/>
    </source>
</evidence>
<proteinExistence type="predicted"/>
<keyword evidence="11" id="KW-1185">Reference proteome</keyword>
<feature type="transmembrane region" description="Helical" evidence="9">
    <location>
        <begin position="89"/>
        <end position="110"/>
    </location>
</feature>
<accession>A0ABM5GJV4</accession>
<evidence type="ECO:0000256" key="1">
    <source>
        <dbReference type="ARBA" id="ARBA00004651"/>
    </source>
</evidence>
<feature type="transmembrane region" description="Helical" evidence="9">
    <location>
        <begin position="251"/>
        <end position="271"/>
    </location>
</feature>
<feature type="transmembrane region" description="Helical" evidence="9">
    <location>
        <begin position="171"/>
        <end position="196"/>
    </location>
</feature>
<dbReference type="Gene3D" id="1.20.1070.10">
    <property type="entry name" value="Rhodopsin 7-helix transmembrane proteins"/>
    <property type="match status" value="1"/>
</dbReference>
<evidence type="ECO:0000256" key="9">
    <source>
        <dbReference type="SAM" id="Phobius"/>
    </source>
</evidence>
<reference evidence="12" key="2">
    <citation type="submission" date="2025-08" db="UniProtKB">
        <authorList>
            <consortium name="RefSeq"/>
        </authorList>
    </citation>
    <scope>IDENTIFICATION</scope>
</reference>
<keyword evidence="3 9" id="KW-0812">Transmembrane</keyword>
<protein>
    <submittedName>
        <fullName evidence="12">Proto-oncogene Mas-like</fullName>
    </submittedName>
</protein>
<keyword evidence="8" id="KW-0807">Transducer</keyword>
<evidence type="ECO:0000313" key="11">
    <source>
        <dbReference type="Proteomes" id="UP001652642"/>
    </source>
</evidence>
<evidence type="ECO:0000256" key="2">
    <source>
        <dbReference type="ARBA" id="ARBA00022475"/>
    </source>
</evidence>
<dbReference type="PRINTS" id="PR02108">
    <property type="entry name" value="MRGPCRFAMILY"/>
</dbReference>
<dbReference type="PROSITE" id="PS50262">
    <property type="entry name" value="G_PROTEIN_RECEP_F1_2"/>
    <property type="match status" value="1"/>
</dbReference>
<reference evidence="11" key="1">
    <citation type="submission" date="2025-05" db="UniProtKB">
        <authorList>
            <consortium name="RefSeq"/>
        </authorList>
    </citation>
    <scope>NUCLEOTIDE SEQUENCE [LARGE SCALE GENOMIC DNA]</scope>
</reference>
<gene>
    <name evidence="12" type="primary">LOC110087877</name>
</gene>
<dbReference type="PANTHER" id="PTHR11334:SF29">
    <property type="entry name" value="MAS-RELATED G-PROTEIN COUPLED RECEPTOR MEMBER X2"/>
    <property type="match status" value="1"/>
</dbReference>
<name>A0ABM5GJV4_9SAUR</name>
<feature type="transmembrane region" description="Helical" evidence="9">
    <location>
        <begin position="54"/>
        <end position="77"/>
    </location>
</feature>
<dbReference type="InterPro" id="IPR000276">
    <property type="entry name" value="GPCR_Rhodpsn"/>
</dbReference>
<evidence type="ECO:0000256" key="6">
    <source>
        <dbReference type="ARBA" id="ARBA00023136"/>
    </source>
</evidence>
<evidence type="ECO:0000256" key="3">
    <source>
        <dbReference type="ARBA" id="ARBA00022692"/>
    </source>
</evidence>
<feature type="transmembrane region" description="Helical" evidence="9">
    <location>
        <begin position="20"/>
        <end position="42"/>
    </location>
</feature>
<dbReference type="InterPro" id="IPR026234">
    <property type="entry name" value="MRGPCRFAMILY"/>
</dbReference>
<dbReference type="Proteomes" id="UP001652642">
    <property type="component" value="Chromosome 1"/>
</dbReference>
<dbReference type="GeneID" id="110087877"/>